<name>A0A8J3NUQ5_9ACTN</name>
<proteinExistence type="predicted"/>
<dbReference type="SUPFAM" id="SSF109854">
    <property type="entry name" value="DinB/YfiT-like putative metalloenzymes"/>
    <property type="match status" value="1"/>
</dbReference>
<dbReference type="InterPro" id="IPR007061">
    <property type="entry name" value="MST-like"/>
</dbReference>
<dbReference type="RefSeq" id="WP_191838095.1">
    <property type="nucleotide sequence ID" value="NZ_BAAALB010000003.1"/>
</dbReference>
<dbReference type="EMBL" id="BONG01000058">
    <property type="protein sequence ID" value="GIF93220.1"/>
    <property type="molecule type" value="Genomic_DNA"/>
</dbReference>
<keyword evidence="2" id="KW-1185">Reference proteome</keyword>
<organism evidence="1 2">
    <name type="scientific">Catellatospora chokoriensis</name>
    <dbReference type="NCBI Taxonomy" id="310353"/>
    <lineage>
        <taxon>Bacteria</taxon>
        <taxon>Bacillati</taxon>
        <taxon>Actinomycetota</taxon>
        <taxon>Actinomycetes</taxon>
        <taxon>Micromonosporales</taxon>
        <taxon>Micromonosporaceae</taxon>
        <taxon>Catellatospora</taxon>
    </lineage>
</organism>
<dbReference type="Pfam" id="PF04978">
    <property type="entry name" value="MST"/>
    <property type="match status" value="1"/>
</dbReference>
<accession>A0A8J3NUQ5</accession>
<protein>
    <submittedName>
        <fullName evidence="1">Uncharacterized protein</fullName>
    </submittedName>
</protein>
<dbReference type="AlphaFoldDB" id="A0A8J3NUQ5"/>
<dbReference type="Gene3D" id="1.20.120.450">
    <property type="entry name" value="dinb family like domain"/>
    <property type="match status" value="1"/>
</dbReference>
<dbReference type="Proteomes" id="UP000619293">
    <property type="component" value="Unassembled WGS sequence"/>
</dbReference>
<comment type="caution">
    <text evidence="1">The sequence shown here is derived from an EMBL/GenBank/DDBJ whole genome shotgun (WGS) entry which is preliminary data.</text>
</comment>
<dbReference type="InterPro" id="IPR034660">
    <property type="entry name" value="DinB/YfiT-like"/>
</dbReference>
<gene>
    <name evidence="1" type="ORF">Cch02nite_66640</name>
</gene>
<sequence>MTDSPPSPTVPIGSRNEVFTAYLDHYRATVITTVKRLSEAEQRHSRLPSGWTPVELLKHLRYVELRWIEWGFEGRDVGYPWGDGRDGRWHVDPSESLTELVAVLLAQGEHTREVVLAADLSTVGRPGERWEGAEPPTLERVLFHLLQEYARHAGHLDIVAELAAADSLA</sequence>
<evidence type="ECO:0000313" key="2">
    <source>
        <dbReference type="Proteomes" id="UP000619293"/>
    </source>
</evidence>
<reference evidence="1 2" key="1">
    <citation type="submission" date="2021-01" db="EMBL/GenBank/DDBJ databases">
        <title>Whole genome shotgun sequence of Catellatospora chokoriensis NBRC 107358.</title>
        <authorList>
            <person name="Komaki H."/>
            <person name="Tamura T."/>
        </authorList>
    </citation>
    <scope>NUCLEOTIDE SEQUENCE [LARGE SCALE GENOMIC DNA]</scope>
    <source>
        <strain evidence="1 2">NBRC 107358</strain>
    </source>
</reference>
<evidence type="ECO:0000313" key="1">
    <source>
        <dbReference type="EMBL" id="GIF93220.1"/>
    </source>
</evidence>